<dbReference type="EMBL" id="JAKIKP010000011">
    <property type="protein sequence ID" value="MCL1143725.1"/>
    <property type="molecule type" value="Genomic_DNA"/>
</dbReference>
<reference evidence="5" key="1">
    <citation type="submission" date="2022-01" db="EMBL/GenBank/DDBJ databases">
        <title>Whole genome-based taxonomy of the Shewanellaceae.</title>
        <authorList>
            <person name="Martin-Rodriguez A.J."/>
        </authorList>
    </citation>
    <scope>NUCLEOTIDE SEQUENCE</scope>
    <source>
        <strain evidence="5">DSM 16422</strain>
    </source>
</reference>
<evidence type="ECO:0000259" key="4">
    <source>
        <dbReference type="Pfam" id="PF22113"/>
    </source>
</evidence>
<keyword evidence="1 3" id="KW-0732">Signal</keyword>
<proteinExistence type="predicted"/>
<evidence type="ECO:0000256" key="3">
    <source>
        <dbReference type="SAM" id="SignalP"/>
    </source>
</evidence>
<evidence type="ECO:0000313" key="5">
    <source>
        <dbReference type="EMBL" id="MCL1143725.1"/>
    </source>
</evidence>
<keyword evidence="6" id="KW-1185">Reference proteome</keyword>
<feature type="signal peptide" evidence="3">
    <location>
        <begin position="1"/>
        <end position="21"/>
    </location>
</feature>
<dbReference type="InterPro" id="IPR051829">
    <property type="entry name" value="Multiheme_Cytochr_ET"/>
</dbReference>
<sequence>MKAMNVCKIAFLIATAMGVAACGSDGKDGEDGAPGEPGPSPLPPVVEASEVTNVEMINHMIEDGKLTVEFGITNEDGIAITGLEDASVYLAAMTENGIQRSRDGSVGGSATAGGDRATEGATLTELDDGNYQFVAPMAAVKADTEGLIRLQVGGGDIAKSPYLIIDKPEMTHTTTTETCYSCHVDYATSSIKHSGYVALNTEGEVDFVGGCMVCHNNVKRDVDSEGNSLDTGGYAKNTMQMLGHINHQKFEKDFAPANCYTCHAEPVMNTNIAGNGCTDCHSGSSAKVENFYAANDDFDVRELHAKAAGITERKEMRENFYTETSAVYYDATLEFTDHKDVSWVGGYCVDVKLFDNSGETPVQLNIGEMYASHEVTYAGAYVNAYDNETDSIVARVIGHGSEGYVEREDGTRSVCYGQLLNGPGSGYENAHLTTSSRVTLADSNWEDNDGKFGVSFTGFSEVVDNTLTAIDKEFSRRHNVDAESCTTCHTNETNYHKNGSYNNGGESCIACHNNGQDRRSKNSAPGFGPMVHSMHWGVGSSAITGEPNSATSLNADNCVSCHTEVVDLTEVPNRYMLSKAYNGGTSGVMTSPITANCFACHNSDSALSHMTQNGGELNTPTTAEWYTQPTAESCSTCHAEGKSFGIDKFHNFER</sequence>
<feature type="chain" id="PRO_5040967736" description="Outer membrane cytochrome MtrC/MtrF-like domain-containing protein" evidence="3">
    <location>
        <begin position="22"/>
        <end position="654"/>
    </location>
</feature>
<dbReference type="GO" id="GO:0016491">
    <property type="term" value="F:oxidoreductase activity"/>
    <property type="evidence" value="ECO:0007669"/>
    <property type="project" value="TreeGrafter"/>
</dbReference>
<evidence type="ECO:0000256" key="2">
    <source>
        <dbReference type="SAM" id="MobiDB-lite"/>
    </source>
</evidence>
<dbReference type="Proteomes" id="UP001139333">
    <property type="component" value="Unassembled WGS sequence"/>
</dbReference>
<dbReference type="PANTHER" id="PTHR35038:SF6">
    <property type="entry name" value="SURFACE LOCALIZED DECAHEME CYTOCHROME C LIPOPROTEIN"/>
    <property type="match status" value="1"/>
</dbReference>
<dbReference type="AlphaFoldDB" id="A0A9X1ZQJ0"/>
<dbReference type="InterPro" id="IPR036280">
    <property type="entry name" value="Multihaem_cyt_sf"/>
</dbReference>
<dbReference type="PANTHER" id="PTHR35038">
    <property type="entry name" value="DISSIMILATORY SULFITE REDUCTASE SIRA"/>
    <property type="match status" value="1"/>
</dbReference>
<dbReference type="PROSITE" id="PS51257">
    <property type="entry name" value="PROKAR_LIPOPROTEIN"/>
    <property type="match status" value="1"/>
</dbReference>
<feature type="region of interest" description="Disordered" evidence="2">
    <location>
        <begin position="25"/>
        <end position="44"/>
    </location>
</feature>
<dbReference type="Pfam" id="PF22113">
    <property type="entry name" value="Mtrc-MtrF_II-IV_dom"/>
    <property type="match status" value="1"/>
</dbReference>
<evidence type="ECO:0000313" key="6">
    <source>
        <dbReference type="Proteomes" id="UP001139333"/>
    </source>
</evidence>
<protein>
    <recommendedName>
        <fullName evidence="4">Outer membrane cytochrome MtrC/MtrF-like domain-containing protein</fullName>
    </recommendedName>
</protein>
<accession>A0A9X1ZQJ0</accession>
<dbReference type="InterPro" id="IPR054337">
    <property type="entry name" value="Mtrc-MtrF-like_dom_II/IV"/>
</dbReference>
<name>A0A9X1ZQJ0_9GAMM</name>
<evidence type="ECO:0000256" key="1">
    <source>
        <dbReference type="ARBA" id="ARBA00022729"/>
    </source>
</evidence>
<dbReference type="SUPFAM" id="SSF48695">
    <property type="entry name" value="Multiheme cytochromes"/>
    <property type="match status" value="1"/>
</dbReference>
<gene>
    <name evidence="5" type="ORF">L2672_13665</name>
</gene>
<comment type="caution">
    <text evidence="5">The sequence shown here is derived from an EMBL/GenBank/DDBJ whole genome shotgun (WGS) entry which is preliminary data.</text>
</comment>
<dbReference type="Gene3D" id="3.90.10.10">
    <property type="entry name" value="Cytochrome C3"/>
    <property type="match status" value="2"/>
</dbReference>
<feature type="domain" description="Outer membrane cytochrome MtrC/MtrF-like" evidence="4">
    <location>
        <begin position="477"/>
        <end position="651"/>
    </location>
</feature>
<organism evidence="5 6">
    <name type="scientific">Shewanella gaetbuli</name>
    <dbReference type="NCBI Taxonomy" id="220752"/>
    <lineage>
        <taxon>Bacteria</taxon>
        <taxon>Pseudomonadati</taxon>
        <taxon>Pseudomonadota</taxon>
        <taxon>Gammaproteobacteria</taxon>
        <taxon>Alteromonadales</taxon>
        <taxon>Shewanellaceae</taxon>
        <taxon>Shewanella</taxon>
    </lineage>
</organism>
<dbReference type="RefSeq" id="WP_248996396.1">
    <property type="nucleotide sequence ID" value="NZ_JAKIKP010000011.1"/>
</dbReference>